<keyword evidence="10 11" id="KW-0472">Membrane</keyword>
<dbReference type="Pfam" id="PF00400">
    <property type="entry name" value="WD40"/>
    <property type="match status" value="1"/>
</dbReference>
<dbReference type="InterPro" id="IPR036322">
    <property type="entry name" value="WD40_repeat_dom_sf"/>
</dbReference>
<evidence type="ECO:0000256" key="7">
    <source>
        <dbReference type="ARBA" id="ARBA00022892"/>
    </source>
</evidence>
<evidence type="ECO:0000256" key="10">
    <source>
        <dbReference type="ARBA" id="ARBA00023136"/>
    </source>
</evidence>
<keyword evidence="7" id="KW-0931">ER-Golgi transport</keyword>
<keyword evidence="9 11" id="KW-1133">Transmembrane helix</keyword>
<evidence type="ECO:0000256" key="5">
    <source>
        <dbReference type="ARBA" id="ARBA00022737"/>
    </source>
</evidence>
<dbReference type="OrthoDB" id="2013972at2759"/>
<evidence type="ECO:0000256" key="3">
    <source>
        <dbReference type="ARBA" id="ARBA00022574"/>
    </source>
</evidence>
<gene>
    <name evidence="12" type="ORF">A1Q1_02355</name>
</gene>
<keyword evidence="2" id="KW-0813">Transport</keyword>
<name>J5QQV3_TRIAS</name>
<dbReference type="VEuPathDB" id="FungiDB:A1Q1_02355"/>
<accession>J5QQV3</accession>
<dbReference type="PANTHER" id="PTHR23284:SF0">
    <property type="entry name" value="PROLACTIN REGULATORY ELEMENT-BINDING PROTEIN"/>
    <property type="match status" value="1"/>
</dbReference>
<comment type="caution">
    <text evidence="12">The sequence shown here is derived from an EMBL/GenBank/DDBJ whole genome shotgun (WGS) entry which is preliminary data.</text>
</comment>
<dbReference type="GO" id="GO:0005789">
    <property type="term" value="C:endoplasmic reticulum membrane"/>
    <property type="evidence" value="ECO:0007669"/>
    <property type="project" value="UniProtKB-SubCell"/>
</dbReference>
<keyword evidence="8" id="KW-0653">Protein transport</keyword>
<evidence type="ECO:0000313" key="13">
    <source>
        <dbReference type="Proteomes" id="UP000002748"/>
    </source>
</evidence>
<dbReference type="AlphaFoldDB" id="J5QQV3"/>
<evidence type="ECO:0000256" key="11">
    <source>
        <dbReference type="SAM" id="Phobius"/>
    </source>
</evidence>
<dbReference type="InterPro" id="IPR015943">
    <property type="entry name" value="WD40/YVTN_repeat-like_dom_sf"/>
</dbReference>
<protein>
    <submittedName>
        <fullName evidence="12">Membrane glycoprotein spo14</fullName>
    </submittedName>
</protein>
<dbReference type="KEGG" id="tasa:A1Q1_02355"/>
<evidence type="ECO:0000313" key="12">
    <source>
        <dbReference type="EMBL" id="EJT48628.1"/>
    </source>
</evidence>
<sequence>MTRTQHYAHPTKSFPVYCLDWTDDDTVLLGGGGGATKSGIANKFKLCRVANNGQNVEDVFELNLSSDEDAPMTLALDRGLVTGINQSESSLKAGKNANCRVFSYKDNEISPVRSQQTLDAPYSDDYPYQKITALSSKSGSSEFVAVGTTDNKVSILRFPSLSPITVINPEGGDLVDLDWGGPSGTWFEAGEKDLVPRLEISQTIDAPVIDDTKVEFRAARFFTPSSTPASNDNNLSILAVLNSVLPKRGQKKGQRKAYIARYEASELPGQDGDEKDTPKYKWDLTLKRDVAGKPITVLDVSKNGLVAFGASDLSIGLLDAKTLSILQVHSFPPTALKFNPSATMIVSASADNTIRTIVVPSSFGGVSFSVIAFIIAVILVLVAILLQHGNKV</sequence>
<comment type="subcellular location">
    <subcellularLocation>
        <location evidence="1">Endoplasmic reticulum membrane</location>
        <topology evidence="1">Single-pass type II membrane protein</topology>
    </subcellularLocation>
</comment>
<dbReference type="PANTHER" id="PTHR23284">
    <property type="entry name" value="PROLACTIN REGULATORY ELEMENT BINDING PROTEIN"/>
    <property type="match status" value="1"/>
</dbReference>
<keyword evidence="4 11" id="KW-0812">Transmembrane</keyword>
<proteinExistence type="predicted"/>
<dbReference type="Gene3D" id="2.130.10.10">
    <property type="entry name" value="YVTN repeat-like/Quinoprotein amine dehydrogenase"/>
    <property type="match status" value="1"/>
</dbReference>
<dbReference type="SUPFAM" id="SSF50978">
    <property type="entry name" value="WD40 repeat-like"/>
    <property type="match status" value="1"/>
</dbReference>
<dbReference type="EMBL" id="ALBS01000196">
    <property type="protein sequence ID" value="EJT48628.1"/>
    <property type="molecule type" value="Genomic_DNA"/>
</dbReference>
<dbReference type="GO" id="GO:0003400">
    <property type="term" value="P:regulation of COPII vesicle coating"/>
    <property type="evidence" value="ECO:0007669"/>
    <property type="project" value="TreeGrafter"/>
</dbReference>
<keyword evidence="5" id="KW-0677">Repeat</keyword>
<feature type="transmembrane region" description="Helical" evidence="11">
    <location>
        <begin position="363"/>
        <end position="386"/>
    </location>
</feature>
<evidence type="ECO:0000256" key="6">
    <source>
        <dbReference type="ARBA" id="ARBA00022824"/>
    </source>
</evidence>
<organism evidence="12 13">
    <name type="scientific">Trichosporon asahii var. asahii (strain ATCC 90039 / CBS 2479 / JCM 2466 / KCTC 7840 / NBRC 103889/ NCYC 2677 / UAMH 7654)</name>
    <name type="common">Yeast</name>
    <dbReference type="NCBI Taxonomy" id="1186058"/>
    <lineage>
        <taxon>Eukaryota</taxon>
        <taxon>Fungi</taxon>
        <taxon>Dikarya</taxon>
        <taxon>Basidiomycota</taxon>
        <taxon>Agaricomycotina</taxon>
        <taxon>Tremellomycetes</taxon>
        <taxon>Trichosporonales</taxon>
        <taxon>Trichosporonaceae</taxon>
        <taxon>Trichosporon</taxon>
    </lineage>
</organism>
<dbReference type="GO" id="GO:0006888">
    <property type="term" value="P:endoplasmic reticulum to Golgi vesicle-mediated transport"/>
    <property type="evidence" value="ECO:0007669"/>
    <property type="project" value="TreeGrafter"/>
</dbReference>
<dbReference type="GO" id="GO:0005085">
    <property type="term" value="F:guanyl-nucleotide exchange factor activity"/>
    <property type="evidence" value="ECO:0007669"/>
    <property type="project" value="InterPro"/>
</dbReference>
<dbReference type="InterPro" id="IPR045260">
    <property type="entry name" value="Sec12-like"/>
</dbReference>
<reference evidence="12 13" key="1">
    <citation type="journal article" date="2012" name="Eukaryot. Cell">
        <title>Draft genome sequence of CBS 2479, the standard type strain of Trichosporon asahii.</title>
        <authorList>
            <person name="Yang R.Y."/>
            <person name="Li H.T."/>
            <person name="Zhu H."/>
            <person name="Zhou G.P."/>
            <person name="Wang M."/>
            <person name="Wang L."/>
        </authorList>
    </citation>
    <scope>NUCLEOTIDE SEQUENCE [LARGE SCALE GENOMIC DNA]</scope>
    <source>
        <strain evidence="13">ATCC 90039 / CBS 2479 / JCM 2466 / KCTC 7840 / NCYC 2677 / UAMH 7654</strain>
    </source>
</reference>
<dbReference type="InterPro" id="IPR001680">
    <property type="entry name" value="WD40_rpt"/>
</dbReference>
<dbReference type="GeneID" id="25985869"/>
<evidence type="ECO:0000256" key="8">
    <source>
        <dbReference type="ARBA" id="ARBA00022927"/>
    </source>
</evidence>
<dbReference type="RefSeq" id="XP_014180775.1">
    <property type="nucleotide sequence ID" value="XM_014325300.1"/>
</dbReference>
<evidence type="ECO:0000256" key="4">
    <source>
        <dbReference type="ARBA" id="ARBA00022692"/>
    </source>
</evidence>
<dbReference type="Proteomes" id="UP000002748">
    <property type="component" value="Unassembled WGS sequence"/>
</dbReference>
<dbReference type="HOGENOM" id="CLU_037666_0_0_1"/>
<dbReference type="GO" id="GO:0015031">
    <property type="term" value="P:protein transport"/>
    <property type="evidence" value="ECO:0007669"/>
    <property type="project" value="UniProtKB-KW"/>
</dbReference>
<evidence type="ECO:0000256" key="1">
    <source>
        <dbReference type="ARBA" id="ARBA00004648"/>
    </source>
</evidence>
<evidence type="ECO:0000256" key="2">
    <source>
        <dbReference type="ARBA" id="ARBA00022448"/>
    </source>
</evidence>
<evidence type="ECO:0000256" key="9">
    <source>
        <dbReference type="ARBA" id="ARBA00022989"/>
    </source>
</evidence>
<keyword evidence="3" id="KW-0853">WD repeat</keyword>
<keyword evidence="6" id="KW-0256">Endoplasmic reticulum</keyword>